<comment type="caution">
    <text evidence="1">The sequence shown here is derived from an EMBL/GenBank/DDBJ whole genome shotgun (WGS) entry which is preliminary data.</text>
</comment>
<reference evidence="1" key="1">
    <citation type="submission" date="2023-06" db="EMBL/GenBank/DDBJ databases">
        <authorList>
            <person name="Delattre M."/>
        </authorList>
    </citation>
    <scope>NUCLEOTIDE SEQUENCE</scope>
    <source>
        <strain evidence="1">AF72</strain>
    </source>
</reference>
<dbReference type="EMBL" id="CATQJA010002698">
    <property type="protein sequence ID" value="CAJ0584555.1"/>
    <property type="molecule type" value="Genomic_DNA"/>
</dbReference>
<feature type="non-terminal residue" evidence="1">
    <location>
        <position position="167"/>
    </location>
</feature>
<keyword evidence="2" id="KW-1185">Reference proteome</keyword>
<organism evidence="1 2">
    <name type="scientific">Mesorhabditis spiculigera</name>
    <dbReference type="NCBI Taxonomy" id="96644"/>
    <lineage>
        <taxon>Eukaryota</taxon>
        <taxon>Metazoa</taxon>
        <taxon>Ecdysozoa</taxon>
        <taxon>Nematoda</taxon>
        <taxon>Chromadorea</taxon>
        <taxon>Rhabditida</taxon>
        <taxon>Rhabditina</taxon>
        <taxon>Rhabditomorpha</taxon>
        <taxon>Rhabditoidea</taxon>
        <taxon>Rhabditidae</taxon>
        <taxon>Mesorhabditinae</taxon>
        <taxon>Mesorhabditis</taxon>
    </lineage>
</organism>
<protein>
    <submittedName>
        <fullName evidence="1">Uncharacterized protein</fullName>
    </submittedName>
</protein>
<sequence>MVLHVHEQISINMPKMIDKAIEISQTITKQKEYASGVLTGEAVRKKADEFEKHFEEYLPHARIYNDKLHVHDMISSNMKRLIEETTVNSMLIIKQKLYANGAAISETLWQKAQAFEKNFEEYLPHARIYNEKLMDLADDSEALLRGFKPMAPEPQNPLGPEVFCQVS</sequence>
<proteinExistence type="predicted"/>
<dbReference type="Proteomes" id="UP001177023">
    <property type="component" value="Unassembled WGS sequence"/>
</dbReference>
<evidence type="ECO:0000313" key="2">
    <source>
        <dbReference type="Proteomes" id="UP001177023"/>
    </source>
</evidence>
<dbReference type="AlphaFoldDB" id="A0AA36G9V0"/>
<gene>
    <name evidence="1" type="ORF">MSPICULIGERA_LOCUS22604</name>
</gene>
<evidence type="ECO:0000313" key="1">
    <source>
        <dbReference type="EMBL" id="CAJ0584555.1"/>
    </source>
</evidence>
<accession>A0AA36G9V0</accession>
<name>A0AA36G9V0_9BILA</name>